<feature type="transmembrane region" description="Helical" evidence="7">
    <location>
        <begin position="162"/>
        <end position="185"/>
    </location>
</feature>
<gene>
    <name evidence="8" type="ORF">BJX63DRAFT_419207</name>
</gene>
<dbReference type="EMBL" id="JBFXLT010000013">
    <property type="protein sequence ID" value="KAL2818682.1"/>
    <property type="molecule type" value="Genomic_DNA"/>
</dbReference>
<organism evidence="8 9">
    <name type="scientific">Aspergillus granulosus</name>
    <dbReference type="NCBI Taxonomy" id="176169"/>
    <lineage>
        <taxon>Eukaryota</taxon>
        <taxon>Fungi</taxon>
        <taxon>Dikarya</taxon>
        <taxon>Ascomycota</taxon>
        <taxon>Pezizomycotina</taxon>
        <taxon>Eurotiomycetes</taxon>
        <taxon>Eurotiomycetidae</taxon>
        <taxon>Eurotiales</taxon>
        <taxon>Aspergillaceae</taxon>
        <taxon>Aspergillus</taxon>
        <taxon>Aspergillus subgen. Nidulantes</taxon>
    </lineage>
</organism>
<feature type="transmembrane region" description="Helical" evidence="7">
    <location>
        <begin position="127"/>
        <end position="150"/>
    </location>
</feature>
<evidence type="ECO:0000256" key="3">
    <source>
        <dbReference type="ARBA" id="ARBA00022692"/>
    </source>
</evidence>
<keyword evidence="3 7" id="KW-0812">Transmembrane</keyword>
<evidence type="ECO:0000256" key="4">
    <source>
        <dbReference type="ARBA" id="ARBA00022989"/>
    </source>
</evidence>
<feature type="region of interest" description="Disordered" evidence="6">
    <location>
        <begin position="287"/>
        <end position="319"/>
    </location>
</feature>
<keyword evidence="2" id="KW-0813">Transport</keyword>
<feature type="transmembrane region" description="Helical" evidence="7">
    <location>
        <begin position="674"/>
        <end position="695"/>
    </location>
</feature>
<dbReference type="InterPro" id="IPR002293">
    <property type="entry name" value="AA/rel_permease1"/>
</dbReference>
<evidence type="ECO:0000313" key="9">
    <source>
        <dbReference type="Proteomes" id="UP001610334"/>
    </source>
</evidence>
<feature type="transmembrane region" description="Helical" evidence="7">
    <location>
        <begin position="387"/>
        <end position="408"/>
    </location>
</feature>
<evidence type="ECO:0000256" key="6">
    <source>
        <dbReference type="SAM" id="MobiDB-lite"/>
    </source>
</evidence>
<feature type="transmembrane region" description="Helical" evidence="7">
    <location>
        <begin position="192"/>
        <end position="217"/>
    </location>
</feature>
<feature type="transmembrane region" description="Helical" evidence="7">
    <location>
        <begin position="474"/>
        <end position="499"/>
    </location>
</feature>
<feature type="transmembrane region" description="Helical" evidence="7">
    <location>
        <begin position="837"/>
        <end position="855"/>
    </location>
</feature>
<feature type="transmembrane region" description="Helical" evidence="7">
    <location>
        <begin position="753"/>
        <end position="776"/>
    </location>
</feature>
<accession>A0ABR4HVC0</accession>
<reference evidence="8 9" key="1">
    <citation type="submission" date="2024-07" db="EMBL/GenBank/DDBJ databases">
        <title>Section-level genome sequencing and comparative genomics of Aspergillus sections Usti and Cavernicolus.</title>
        <authorList>
            <consortium name="Lawrence Berkeley National Laboratory"/>
            <person name="Nybo J.L."/>
            <person name="Vesth T.C."/>
            <person name="Theobald S."/>
            <person name="Frisvad J.C."/>
            <person name="Larsen T.O."/>
            <person name="Kjaerboelling I."/>
            <person name="Rothschild-Mancinelli K."/>
            <person name="Lyhne E.K."/>
            <person name="Kogle M.E."/>
            <person name="Barry K."/>
            <person name="Clum A."/>
            <person name="Na H."/>
            <person name="Ledsgaard L."/>
            <person name="Lin J."/>
            <person name="Lipzen A."/>
            <person name="Kuo A."/>
            <person name="Riley R."/>
            <person name="Mondo S."/>
            <person name="Labutti K."/>
            <person name="Haridas S."/>
            <person name="Pangalinan J."/>
            <person name="Salamov A.A."/>
            <person name="Simmons B.A."/>
            <person name="Magnuson J.K."/>
            <person name="Chen J."/>
            <person name="Drula E."/>
            <person name="Henrissat B."/>
            <person name="Wiebenga A."/>
            <person name="Lubbers R.J."/>
            <person name="Gomes A.C."/>
            <person name="Makela M.R."/>
            <person name="Stajich J."/>
            <person name="Grigoriev I.V."/>
            <person name="Mortensen U.H."/>
            <person name="De Vries R.P."/>
            <person name="Baker S.E."/>
            <person name="Andersen M.R."/>
        </authorList>
    </citation>
    <scope>NUCLEOTIDE SEQUENCE [LARGE SCALE GENOMIC DNA]</scope>
    <source>
        <strain evidence="8 9">CBS 588.65</strain>
    </source>
</reference>
<keyword evidence="9" id="KW-1185">Reference proteome</keyword>
<dbReference type="PANTHER" id="PTHR45649">
    <property type="entry name" value="AMINO-ACID PERMEASE BAT1"/>
    <property type="match status" value="1"/>
</dbReference>
<name>A0ABR4HVC0_9EURO</name>
<dbReference type="PANTHER" id="PTHR45649:SF6">
    <property type="entry name" value="GABA-SPECIFIC PERMEASE"/>
    <property type="match status" value="1"/>
</dbReference>
<dbReference type="PRINTS" id="PR00783">
    <property type="entry name" value="MINTRINSICP"/>
</dbReference>
<feature type="transmembrane region" description="Helical" evidence="7">
    <location>
        <begin position="541"/>
        <end position="561"/>
    </location>
</feature>
<feature type="transmembrane region" description="Helical" evidence="7">
    <location>
        <begin position="39"/>
        <end position="58"/>
    </location>
</feature>
<dbReference type="SUPFAM" id="SSF81338">
    <property type="entry name" value="Aquaporin-like"/>
    <property type="match status" value="1"/>
</dbReference>
<evidence type="ECO:0000256" key="1">
    <source>
        <dbReference type="ARBA" id="ARBA00004141"/>
    </source>
</evidence>
<sequence>MPIPKLWGKNTAQDGTPVVRRNRSQLPMLHLADTTRNNFIAVTGEFTGTFLFLFFSFAGTQVANTPRPIAGAPPNIPALLYSSLAFGFSLMVNVWAFYRVTGGLFNPAVTLALCLVGGMPRVRGILVFAAQIIGGIASAGVVSCLFPGSLNVATRLGGGASISQGLFIEMFLTAQLVFVIIMLAVVKHKSTFLAPVAIGLTFFVTEMIGDYFTGGSLNPARSLGPDVINRSFPGYHWIYWVGPLLGSLLACGFYYFLRMFSYESVNPGQDFNEWEAKKGLGSWDASMSRPSYSDTTTINTETRSRQNGELNQNGAGAGTGMLPTNYPQLPAGAEQTAGVAVPSGQASTMDPTRDQTGTTDALADIHDQELLAKMGYKQELRRQYSTVQIFAIAFSIMGLAPSIASTIAFSLPAGPAGMVWGWFTASILIFFVGLAMADLASAMPTAGGLYWWTHYFAGEKWKNPLSFLVGYSNTLGLIGGICSVDYTLSLLILACISIARDGTWSASNGTIYGLYAGLILVHALATILLSSAMPRIQTACIYINIALIIATVIALPVGKVSRGGTLNSGSYVFTHVENLSNWPTGWTFILAFMSPIWSIGFFDSCVHMSEEAVDAAKAVPRGILFSAGSACILGFMVLSVLAAVMDPVVGNTLGTVFGQPMAQIYYDSLGKSGALGFMAVLILIQFLIGLSLIVAASRQTWAFARDSALPFSTLLRRISHIPSLGITYQPIGAIIFLLAVCELFGLLCLINSIAANALFSLFVASNYLAWGTPILCRLVWGGKAGKGGGGRFSPGEFYTGDTFSRPIAAVAVGWLAFGLVLSMFPSVRGPSPSEMNYTIVINGFVWIACMAYYYLYAHRYFTGPRTTLGSVAPTPSPSPPMERGTETAKIQEAREKDR</sequence>
<comment type="subcellular location">
    <subcellularLocation>
        <location evidence="1">Membrane</location>
        <topology evidence="1">Multi-pass membrane protein</topology>
    </subcellularLocation>
</comment>
<keyword evidence="4 7" id="KW-1133">Transmembrane helix</keyword>
<feature type="compositionally biased region" description="Basic and acidic residues" evidence="6">
    <location>
        <begin position="883"/>
        <end position="898"/>
    </location>
</feature>
<feature type="transmembrane region" description="Helical" evidence="7">
    <location>
        <begin position="237"/>
        <end position="257"/>
    </location>
</feature>
<comment type="caution">
    <text evidence="8">The sequence shown here is derived from an EMBL/GenBank/DDBJ whole genome shotgun (WGS) entry which is preliminary data.</text>
</comment>
<feature type="transmembrane region" description="Helical" evidence="7">
    <location>
        <begin position="623"/>
        <end position="645"/>
    </location>
</feature>
<feature type="transmembrane region" description="Helical" evidence="7">
    <location>
        <begin position="807"/>
        <end position="825"/>
    </location>
</feature>
<evidence type="ECO:0000256" key="7">
    <source>
        <dbReference type="SAM" id="Phobius"/>
    </source>
</evidence>
<feature type="region of interest" description="Disordered" evidence="6">
    <location>
        <begin position="871"/>
        <end position="898"/>
    </location>
</feature>
<feature type="transmembrane region" description="Helical" evidence="7">
    <location>
        <begin position="104"/>
        <end position="120"/>
    </location>
</feature>
<feature type="transmembrane region" description="Helical" evidence="7">
    <location>
        <begin position="511"/>
        <end position="529"/>
    </location>
</feature>
<evidence type="ECO:0000256" key="5">
    <source>
        <dbReference type="ARBA" id="ARBA00023136"/>
    </source>
</evidence>
<feature type="transmembrane region" description="Helical" evidence="7">
    <location>
        <begin position="726"/>
        <end position="747"/>
    </location>
</feature>
<evidence type="ECO:0000256" key="2">
    <source>
        <dbReference type="ARBA" id="ARBA00022448"/>
    </source>
</evidence>
<protein>
    <submittedName>
        <fullName evidence="8">Uncharacterized protein</fullName>
    </submittedName>
</protein>
<dbReference type="InterPro" id="IPR023271">
    <property type="entry name" value="Aquaporin-like"/>
</dbReference>
<dbReference type="Pfam" id="PF00230">
    <property type="entry name" value="MIP"/>
    <property type="match status" value="1"/>
</dbReference>
<dbReference type="Gene3D" id="1.20.1080.10">
    <property type="entry name" value="Glycerol uptake facilitator protein"/>
    <property type="match status" value="1"/>
</dbReference>
<dbReference type="Pfam" id="PF13520">
    <property type="entry name" value="AA_permease_2"/>
    <property type="match status" value="1"/>
</dbReference>
<keyword evidence="5 7" id="KW-0472">Membrane</keyword>
<feature type="compositionally biased region" description="Polar residues" evidence="6">
    <location>
        <begin position="288"/>
        <end position="314"/>
    </location>
</feature>
<proteinExistence type="predicted"/>
<dbReference type="Gene3D" id="1.20.1740.10">
    <property type="entry name" value="Amino acid/polyamine transporter I"/>
    <property type="match status" value="1"/>
</dbReference>
<feature type="transmembrane region" description="Helical" evidence="7">
    <location>
        <begin position="420"/>
        <end position="453"/>
    </location>
</feature>
<dbReference type="Proteomes" id="UP001610334">
    <property type="component" value="Unassembled WGS sequence"/>
</dbReference>
<evidence type="ECO:0000313" key="8">
    <source>
        <dbReference type="EMBL" id="KAL2818682.1"/>
    </source>
</evidence>
<feature type="transmembrane region" description="Helical" evidence="7">
    <location>
        <begin position="581"/>
        <end position="602"/>
    </location>
</feature>
<dbReference type="InterPro" id="IPR000425">
    <property type="entry name" value="MIP"/>
</dbReference>